<keyword evidence="2" id="KW-1185">Reference proteome</keyword>
<organism evidence="1 2">
    <name type="scientific">Dallia pectoralis</name>
    <name type="common">Alaska blackfish</name>
    <dbReference type="NCBI Taxonomy" id="75939"/>
    <lineage>
        <taxon>Eukaryota</taxon>
        <taxon>Metazoa</taxon>
        <taxon>Chordata</taxon>
        <taxon>Craniata</taxon>
        <taxon>Vertebrata</taxon>
        <taxon>Euteleostomi</taxon>
        <taxon>Actinopterygii</taxon>
        <taxon>Neopterygii</taxon>
        <taxon>Teleostei</taxon>
        <taxon>Protacanthopterygii</taxon>
        <taxon>Esociformes</taxon>
        <taxon>Umbridae</taxon>
        <taxon>Dallia</taxon>
    </lineage>
</organism>
<comment type="caution">
    <text evidence="1">The sequence shown here is derived from an EMBL/GenBank/DDBJ whole genome shotgun (WGS) entry which is preliminary data.</text>
</comment>
<gene>
    <name evidence="1" type="ORF">DPEC_G00134250</name>
</gene>
<evidence type="ECO:0000313" key="1">
    <source>
        <dbReference type="EMBL" id="KAJ8006343.1"/>
    </source>
</evidence>
<dbReference type="Proteomes" id="UP001157502">
    <property type="component" value="Chromosome 10"/>
</dbReference>
<dbReference type="EMBL" id="CM055737">
    <property type="protein sequence ID" value="KAJ8006343.1"/>
    <property type="molecule type" value="Genomic_DNA"/>
</dbReference>
<name>A0ACC2GRF1_DALPE</name>
<proteinExistence type="predicted"/>
<reference evidence="1" key="1">
    <citation type="submission" date="2021-05" db="EMBL/GenBank/DDBJ databases">
        <authorList>
            <person name="Pan Q."/>
            <person name="Jouanno E."/>
            <person name="Zahm M."/>
            <person name="Klopp C."/>
            <person name="Cabau C."/>
            <person name="Louis A."/>
            <person name="Berthelot C."/>
            <person name="Parey E."/>
            <person name="Roest Crollius H."/>
            <person name="Montfort J."/>
            <person name="Robinson-Rechavi M."/>
            <person name="Bouchez O."/>
            <person name="Lampietro C."/>
            <person name="Lopez Roques C."/>
            <person name="Donnadieu C."/>
            <person name="Postlethwait J."/>
            <person name="Bobe J."/>
            <person name="Dillon D."/>
            <person name="Chandos A."/>
            <person name="von Hippel F."/>
            <person name="Guiguen Y."/>
        </authorList>
    </citation>
    <scope>NUCLEOTIDE SEQUENCE</scope>
    <source>
        <strain evidence="1">YG-Jan2019</strain>
    </source>
</reference>
<accession>A0ACC2GRF1</accession>
<protein>
    <submittedName>
        <fullName evidence="1">Uncharacterized protein</fullName>
    </submittedName>
</protein>
<evidence type="ECO:0000313" key="2">
    <source>
        <dbReference type="Proteomes" id="UP001157502"/>
    </source>
</evidence>
<sequence length="110" mass="12026">MSHTANSAFCRSIKLQVSCTPSREVAICLDPYCGLGFTLGAFAGRAWWWQRRETQIALTQSFSKLFKDLGLHPRAVSTSFGCRVNLAICLQGTSGPDPTTGDVDMRALRA</sequence>